<name>A0A6P1NM23_9MICC</name>
<dbReference type="GO" id="GO:0016747">
    <property type="term" value="F:acyltransferase activity, transferring groups other than amino-acyl groups"/>
    <property type="evidence" value="ECO:0007669"/>
    <property type="project" value="InterPro"/>
</dbReference>
<proteinExistence type="predicted"/>
<keyword evidence="2" id="KW-0012">Acyltransferase</keyword>
<evidence type="ECO:0000256" key="1">
    <source>
        <dbReference type="ARBA" id="ARBA00022679"/>
    </source>
</evidence>
<feature type="domain" description="N-acetyltransferase" evidence="3">
    <location>
        <begin position="2"/>
        <end position="157"/>
    </location>
</feature>
<organism evidence="4 5">
    <name type="scientific">Pseudarthrobacter psychrotolerans</name>
    <dbReference type="NCBI Taxonomy" id="2697569"/>
    <lineage>
        <taxon>Bacteria</taxon>
        <taxon>Bacillati</taxon>
        <taxon>Actinomycetota</taxon>
        <taxon>Actinomycetes</taxon>
        <taxon>Micrococcales</taxon>
        <taxon>Micrococcaceae</taxon>
        <taxon>Pseudarthrobacter</taxon>
    </lineage>
</organism>
<accession>A0A6P1NM23</accession>
<dbReference type="InterPro" id="IPR000182">
    <property type="entry name" value="GNAT_dom"/>
</dbReference>
<dbReference type="InterPro" id="IPR050832">
    <property type="entry name" value="Bact_Acetyltransf"/>
</dbReference>
<dbReference type="EMBL" id="CP047898">
    <property type="protein sequence ID" value="QHK20649.1"/>
    <property type="molecule type" value="Genomic_DNA"/>
</dbReference>
<dbReference type="Proteomes" id="UP000464186">
    <property type="component" value="Chromosome"/>
</dbReference>
<keyword evidence="5" id="KW-1185">Reference proteome</keyword>
<reference evidence="4 5" key="1">
    <citation type="submission" date="2020-01" db="EMBL/GenBank/DDBJ databases">
        <title>Pseudarthrobacter psychrotolerans sp. nov., isolated from antarctic soil.</title>
        <authorList>
            <person name="Shin Y."/>
            <person name="Park W."/>
        </authorList>
    </citation>
    <scope>NUCLEOTIDE SEQUENCE [LARGE SCALE GENOMIC DNA]</scope>
    <source>
        <strain evidence="4 5">YJ56</strain>
    </source>
</reference>
<dbReference type="InterPro" id="IPR016181">
    <property type="entry name" value="Acyl_CoA_acyltransferase"/>
</dbReference>
<evidence type="ECO:0000259" key="3">
    <source>
        <dbReference type="PROSITE" id="PS51186"/>
    </source>
</evidence>
<dbReference type="PANTHER" id="PTHR43877">
    <property type="entry name" value="AMINOALKYLPHOSPHONATE N-ACETYLTRANSFERASE-RELATED-RELATED"/>
    <property type="match status" value="1"/>
</dbReference>
<dbReference type="Gene3D" id="3.40.630.30">
    <property type="match status" value="1"/>
</dbReference>
<dbReference type="KEGG" id="psey:GU243_13920"/>
<evidence type="ECO:0000256" key="2">
    <source>
        <dbReference type="ARBA" id="ARBA00023315"/>
    </source>
</evidence>
<dbReference type="PROSITE" id="PS51186">
    <property type="entry name" value="GNAT"/>
    <property type="match status" value="1"/>
</dbReference>
<sequence>MIHIAKDDPARADVHDLLSEHLADMFATSPAESVHALDHSALSAPSITFWTAREEDELLGCGALKLLDFPDSPAKRGEIKSMRTAAGAHGRGVATLMLRHILDEARTRNFGRIYLETGTEDYFAPARRLYVRNGFSECPPFAGYFLDPNSVFMELRL</sequence>
<dbReference type="SUPFAM" id="SSF55729">
    <property type="entry name" value="Acyl-CoA N-acyltransferases (Nat)"/>
    <property type="match status" value="1"/>
</dbReference>
<dbReference type="CDD" id="cd04301">
    <property type="entry name" value="NAT_SF"/>
    <property type="match status" value="1"/>
</dbReference>
<evidence type="ECO:0000313" key="5">
    <source>
        <dbReference type="Proteomes" id="UP000464186"/>
    </source>
</evidence>
<dbReference type="PANTHER" id="PTHR43877:SF5">
    <property type="entry name" value="BLL8307 PROTEIN"/>
    <property type="match status" value="1"/>
</dbReference>
<protein>
    <submittedName>
        <fullName evidence="4">GNAT family N-acetyltransferase</fullName>
    </submittedName>
</protein>
<dbReference type="AlphaFoldDB" id="A0A6P1NM23"/>
<dbReference type="Pfam" id="PF00583">
    <property type="entry name" value="Acetyltransf_1"/>
    <property type="match status" value="1"/>
</dbReference>
<gene>
    <name evidence="4" type="ORF">GU243_13920</name>
</gene>
<keyword evidence="1 4" id="KW-0808">Transferase</keyword>
<evidence type="ECO:0000313" key="4">
    <source>
        <dbReference type="EMBL" id="QHK20649.1"/>
    </source>
</evidence>